<organism evidence="2 3">
    <name type="scientific">Dendrobium thyrsiflorum</name>
    <name type="common">Pinecone-like raceme dendrobium</name>
    <name type="synonym">Orchid</name>
    <dbReference type="NCBI Taxonomy" id="117978"/>
    <lineage>
        <taxon>Eukaryota</taxon>
        <taxon>Viridiplantae</taxon>
        <taxon>Streptophyta</taxon>
        <taxon>Embryophyta</taxon>
        <taxon>Tracheophyta</taxon>
        <taxon>Spermatophyta</taxon>
        <taxon>Magnoliopsida</taxon>
        <taxon>Liliopsida</taxon>
        <taxon>Asparagales</taxon>
        <taxon>Orchidaceae</taxon>
        <taxon>Epidendroideae</taxon>
        <taxon>Malaxideae</taxon>
        <taxon>Dendrobiinae</taxon>
        <taxon>Dendrobium</taxon>
    </lineage>
</organism>
<protein>
    <submittedName>
        <fullName evidence="2">Uncharacterized protein</fullName>
    </submittedName>
</protein>
<dbReference type="EMBL" id="JANQDX010000016">
    <property type="protein sequence ID" value="KAL0910484.1"/>
    <property type="molecule type" value="Genomic_DNA"/>
</dbReference>
<evidence type="ECO:0000313" key="3">
    <source>
        <dbReference type="Proteomes" id="UP001552299"/>
    </source>
</evidence>
<name>A0ABD0UCE0_DENTH</name>
<evidence type="ECO:0000256" key="1">
    <source>
        <dbReference type="SAM" id="MobiDB-lite"/>
    </source>
</evidence>
<feature type="region of interest" description="Disordered" evidence="1">
    <location>
        <begin position="31"/>
        <end position="72"/>
    </location>
</feature>
<sequence length="99" mass="11228">MGTNLKAKSSWKLPKLNWGPSELRFQQTYSQTKRLENTNPTTPNLTQSKPKGSNRVARRDESNANNDLSNLCHPPTAVILTSFANYDNILMDPTRRNKP</sequence>
<keyword evidence="3" id="KW-1185">Reference proteome</keyword>
<reference evidence="2 3" key="1">
    <citation type="journal article" date="2024" name="Plant Biotechnol. J.">
        <title>Dendrobium thyrsiflorum genome and its molecular insights into genes involved in important horticultural traits.</title>
        <authorList>
            <person name="Chen B."/>
            <person name="Wang J.Y."/>
            <person name="Zheng P.J."/>
            <person name="Li K.L."/>
            <person name="Liang Y.M."/>
            <person name="Chen X.F."/>
            <person name="Zhang C."/>
            <person name="Zhao X."/>
            <person name="He X."/>
            <person name="Zhang G.Q."/>
            <person name="Liu Z.J."/>
            <person name="Xu Q."/>
        </authorList>
    </citation>
    <scope>NUCLEOTIDE SEQUENCE [LARGE SCALE GENOMIC DNA]</scope>
    <source>
        <strain evidence="2">GZMU011</strain>
    </source>
</reference>
<evidence type="ECO:0000313" key="2">
    <source>
        <dbReference type="EMBL" id="KAL0910484.1"/>
    </source>
</evidence>
<gene>
    <name evidence="2" type="ORF">M5K25_021471</name>
</gene>
<comment type="caution">
    <text evidence="2">The sequence shown here is derived from an EMBL/GenBank/DDBJ whole genome shotgun (WGS) entry which is preliminary data.</text>
</comment>
<proteinExistence type="predicted"/>
<dbReference type="AlphaFoldDB" id="A0ABD0UCE0"/>
<accession>A0ABD0UCE0</accession>
<dbReference type="Proteomes" id="UP001552299">
    <property type="component" value="Unassembled WGS sequence"/>
</dbReference>